<dbReference type="SUPFAM" id="SSF46626">
    <property type="entry name" value="Cytochrome c"/>
    <property type="match status" value="2"/>
</dbReference>
<evidence type="ECO:0000313" key="12">
    <source>
        <dbReference type="Proteomes" id="UP000199771"/>
    </source>
</evidence>
<dbReference type="GO" id="GO:0009055">
    <property type="term" value="F:electron transfer activity"/>
    <property type="evidence" value="ECO:0007669"/>
    <property type="project" value="InterPro"/>
</dbReference>
<name>A0A1I2IVQ7_9GAMM</name>
<dbReference type="PANTHER" id="PTHR35008">
    <property type="entry name" value="BLL4482 PROTEIN-RELATED"/>
    <property type="match status" value="1"/>
</dbReference>
<evidence type="ECO:0000259" key="10">
    <source>
        <dbReference type="PROSITE" id="PS51007"/>
    </source>
</evidence>
<keyword evidence="12" id="KW-1185">Reference proteome</keyword>
<feature type="signal peptide" evidence="9">
    <location>
        <begin position="1"/>
        <end position="25"/>
    </location>
</feature>
<dbReference type="InterPro" id="IPR009056">
    <property type="entry name" value="Cyt_c-like_dom"/>
</dbReference>
<evidence type="ECO:0000256" key="9">
    <source>
        <dbReference type="SAM" id="SignalP"/>
    </source>
</evidence>
<feature type="domain" description="Cytochrome c" evidence="10">
    <location>
        <begin position="58"/>
        <end position="145"/>
    </location>
</feature>
<dbReference type="InterPro" id="IPR002324">
    <property type="entry name" value="Cyt_c_ID"/>
</dbReference>
<organism evidence="11 12">
    <name type="scientific">Fontimonas thermophila</name>
    <dbReference type="NCBI Taxonomy" id="1076937"/>
    <lineage>
        <taxon>Bacteria</taxon>
        <taxon>Pseudomonadati</taxon>
        <taxon>Pseudomonadota</taxon>
        <taxon>Gammaproteobacteria</taxon>
        <taxon>Nevskiales</taxon>
        <taxon>Nevskiaceae</taxon>
        <taxon>Fontimonas</taxon>
    </lineage>
</organism>
<dbReference type="GO" id="GO:0020037">
    <property type="term" value="F:heme binding"/>
    <property type="evidence" value="ECO:0007669"/>
    <property type="project" value="InterPro"/>
</dbReference>
<evidence type="ECO:0000256" key="6">
    <source>
        <dbReference type="ARBA" id="ARBA00023004"/>
    </source>
</evidence>
<evidence type="ECO:0000256" key="5">
    <source>
        <dbReference type="ARBA" id="ARBA00022982"/>
    </source>
</evidence>
<evidence type="ECO:0000256" key="3">
    <source>
        <dbReference type="ARBA" id="ARBA00022617"/>
    </source>
</evidence>
<dbReference type="PANTHER" id="PTHR35008:SF8">
    <property type="entry name" value="ALCOHOL DEHYDROGENASE CYTOCHROME C SUBUNIT"/>
    <property type="match status" value="1"/>
</dbReference>
<evidence type="ECO:0000256" key="8">
    <source>
        <dbReference type="PIRSR" id="PIRSR602324-1"/>
    </source>
</evidence>
<keyword evidence="4 8" id="KW-0479">Metal-binding</keyword>
<gene>
    <name evidence="11" type="ORF">SAMN04488120_104273</name>
</gene>
<keyword evidence="2" id="KW-0813">Transport</keyword>
<dbReference type="STRING" id="1076937.SAMN04488120_104273"/>
<protein>
    <recommendedName>
        <fullName evidence="1">Cytochrome c-551</fullName>
    </recommendedName>
    <alternativeName>
        <fullName evidence="7">Cytochrome c551</fullName>
    </alternativeName>
</protein>
<feature type="chain" id="PRO_5011675829" description="Cytochrome c-551" evidence="9">
    <location>
        <begin position="26"/>
        <end position="331"/>
    </location>
</feature>
<accession>A0A1I2IVQ7</accession>
<feature type="binding site" description="covalent" evidence="8">
    <location>
        <position position="258"/>
    </location>
    <ligand>
        <name>heme c</name>
        <dbReference type="ChEBI" id="CHEBI:61717"/>
    </ligand>
</feature>
<dbReference type="PROSITE" id="PS51007">
    <property type="entry name" value="CYTC"/>
    <property type="match status" value="2"/>
</dbReference>
<keyword evidence="3 8" id="KW-0349">Heme</keyword>
<reference evidence="11 12" key="1">
    <citation type="submission" date="2016-10" db="EMBL/GenBank/DDBJ databases">
        <authorList>
            <person name="de Groot N.N."/>
        </authorList>
    </citation>
    <scope>NUCLEOTIDE SEQUENCE [LARGE SCALE GENOMIC DNA]</scope>
    <source>
        <strain evidence="11 12">DSM 23609</strain>
    </source>
</reference>
<dbReference type="PRINTS" id="PR00606">
    <property type="entry name" value="CYTCHROMECID"/>
</dbReference>
<feature type="domain" description="Cytochrome c" evidence="10">
    <location>
        <begin position="244"/>
        <end position="329"/>
    </location>
</feature>
<dbReference type="OrthoDB" id="9814708at2"/>
<keyword evidence="5" id="KW-0249">Electron transport</keyword>
<keyword evidence="6 8" id="KW-0408">Iron</keyword>
<dbReference type="Gene3D" id="1.10.760.10">
    <property type="entry name" value="Cytochrome c-like domain"/>
    <property type="match status" value="2"/>
</dbReference>
<dbReference type="Pfam" id="PF00034">
    <property type="entry name" value="Cytochrom_C"/>
    <property type="match status" value="2"/>
</dbReference>
<evidence type="ECO:0000256" key="7">
    <source>
        <dbReference type="ARBA" id="ARBA00031244"/>
    </source>
</evidence>
<feature type="binding site" description="covalent" evidence="8">
    <location>
        <position position="262"/>
    </location>
    <ligand>
        <name>heme c</name>
        <dbReference type="ChEBI" id="CHEBI:61717"/>
    </ligand>
</feature>
<dbReference type="InterPro" id="IPR051459">
    <property type="entry name" value="Cytochrome_c-type_DH"/>
</dbReference>
<dbReference type="Proteomes" id="UP000199771">
    <property type="component" value="Unassembled WGS sequence"/>
</dbReference>
<evidence type="ECO:0000256" key="4">
    <source>
        <dbReference type="ARBA" id="ARBA00022723"/>
    </source>
</evidence>
<dbReference type="RefSeq" id="WP_091532956.1">
    <property type="nucleotide sequence ID" value="NZ_FOOC01000004.1"/>
</dbReference>
<dbReference type="InterPro" id="IPR036909">
    <property type="entry name" value="Cyt_c-like_dom_sf"/>
</dbReference>
<comment type="PTM">
    <text evidence="8">Binds 1 heme c group covalently per subunit.</text>
</comment>
<evidence type="ECO:0000256" key="1">
    <source>
        <dbReference type="ARBA" id="ARBA00021020"/>
    </source>
</evidence>
<dbReference type="EMBL" id="FOOC01000004">
    <property type="protein sequence ID" value="SFF45820.1"/>
    <property type="molecule type" value="Genomic_DNA"/>
</dbReference>
<feature type="binding site" description="covalent" evidence="8">
    <location>
        <position position="307"/>
    </location>
    <ligand>
        <name>heme c</name>
        <dbReference type="ChEBI" id="CHEBI:61717"/>
    </ligand>
</feature>
<dbReference type="AlphaFoldDB" id="A0A1I2IVQ7"/>
<proteinExistence type="predicted"/>
<evidence type="ECO:0000256" key="2">
    <source>
        <dbReference type="ARBA" id="ARBA00022448"/>
    </source>
</evidence>
<keyword evidence="9" id="KW-0732">Signal</keyword>
<sequence>MSRSELHVLWVAAVLASATTSVALAKDYGLGRPATPAEIAEWDIDVRPDGQGLPRGRGSVAEGQVLYDEQCASCHGTFGEGGPHMALAGGVGSLKTATPMRTIGSKLNYATTLFDYIYRAMPFHAPKSLTIDQTYAVSAYVLHLNDILPADAVLDQDSLPKVVMPNRDGYTRDHGMGSVNGKPDVHNTLCMKSCEKTVEITSQLPPGFTEQVYGDVSKHFRRYSAFPGAGEAGGSASAQEKSAGGKSQGLQLAQQHGCMACHGLANRIVGPGFSEIAARYQGQADARTMLMDKLVKGGAGNWGAVPMPPQTAVPETDRQLLVEWILRGVPE</sequence>
<dbReference type="GO" id="GO:0005506">
    <property type="term" value="F:iron ion binding"/>
    <property type="evidence" value="ECO:0007669"/>
    <property type="project" value="InterPro"/>
</dbReference>
<evidence type="ECO:0000313" key="11">
    <source>
        <dbReference type="EMBL" id="SFF45820.1"/>
    </source>
</evidence>